<sequence length="98" mass="11028">MCTVDSDELADFSFARGPQRVMQTSPAQQSAAPEPPRRSSATQLCAIKGNISVKTGERIYHVPGQEYYEQTVINEAYGERWFCTEREARAAGWRKSRA</sequence>
<reference evidence="2 3" key="1">
    <citation type="submission" date="2020-03" db="EMBL/GenBank/DDBJ databases">
        <title>Propioniciclava sp. nov., isolated from Hydrophilus acuminatus.</title>
        <authorList>
            <person name="Hyun D.-W."/>
            <person name="Bae J.-W."/>
        </authorList>
    </citation>
    <scope>NUCLEOTIDE SEQUENCE [LARGE SCALE GENOMIC DNA]</scope>
    <source>
        <strain evidence="2 3">HDW11</strain>
    </source>
</reference>
<organism evidence="2 3">
    <name type="scientific">Propioniciclava coleopterorum</name>
    <dbReference type="NCBI Taxonomy" id="2714937"/>
    <lineage>
        <taxon>Bacteria</taxon>
        <taxon>Bacillati</taxon>
        <taxon>Actinomycetota</taxon>
        <taxon>Actinomycetes</taxon>
        <taxon>Propionibacteriales</taxon>
        <taxon>Propionibacteriaceae</taxon>
        <taxon>Propioniciclava</taxon>
    </lineage>
</organism>
<keyword evidence="3" id="KW-1185">Reference proteome</keyword>
<dbReference type="AlphaFoldDB" id="A0A6G7Y867"/>
<feature type="region of interest" description="Disordered" evidence="1">
    <location>
        <begin position="1"/>
        <end position="41"/>
    </location>
</feature>
<dbReference type="Proteomes" id="UP000501058">
    <property type="component" value="Chromosome"/>
</dbReference>
<evidence type="ECO:0000313" key="2">
    <source>
        <dbReference type="EMBL" id="QIK73084.1"/>
    </source>
</evidence>
<gene>
    <name evidence="2" type="ORF">G7070_13450</name>
</gene>
<dbReference type="KEGG" id="prv:G7070_13450"/>
<dbReference type="EMBL" id="CP049865">
    <property type="protein sequence ID" value="QIK73084.1"/>
    <property type="molecule type" value="Genomic_DNA"/>
</dbReference>
<evidence type="ECO:0000313" key="3">
    <source>
        <dbReference type="Proteomes" id="UP000501058"/>
    </source>
</evidence>
<evidence type="ECO:0000256" key="1">
    <source>
        <dbReference type="SAM" id="MobiDB-lite"/>
    </source>
</evidence>
<proteinExistence type="predicted"/>
<feature type="compositionally biased region" description="Acidic residues" evidence="1">
    <location>
        <begin position="1"/>
        <end position="10"/>
    </location>
</feature>
<name>A0A6G7Y867_9ACTN</name>
<protein>
    <submittedName>
        <fullName evidence="2">Uncharacterized protein</fullName>
    </submittedName>
</protein>
<accession>A0A6G7Y867</accession>